<organism evidence="2 3">
    <name type="scientific">Tanacetum coccineum</name>
    <dbReference type="NCBI Taxonomy" id="301880"/>
    <lineage>
        <taxon>Eukaryota</taxon>
        <taxon>Viridiplantae</taxon>
        <taxon>Streptophyta</taxon>
        <taxon>Embryophyta</taxon>
        <taxon>Tracheophyta</taxon>
        <taxon>Spermatophyta</taxon>
        <taxon>Magnoliopsida</taxon>
        <taxon>eudicotyledons</taxon>
        <taxon>Gunneridae</taxon>
        <taxon>Pentapetalae</taxon>
        <taxon>asterids</taxon>
        <taxon>campanulids</taxon>
        <taxon>Asterales</taxon>
        <taxon>Asteraceae</taxon>
        <taxon>Asteroideae</taxon>
        <taxon>Anthemideae</taxon>
        <taxon>Anthemidinae</taxon>
        <taxon>Tanacetum</taxon>
    </lineage>
</organism>
<comment type="caution">
    <text evidence="2">The sequence shown here is derived from an EMBL/GenBank/DDBJ whole genome shotgun (WGS) entry which is preliminary data.</text>
</comment>
<gene>
    <name evidence="2" type="ORF">Tco_0801556</name>
</gene>
<sequence length="983" mass="109924">MIITLVSTQNVNEEMMFDVSDLAGEEVFVAEQGVPDSKKGDVVSIAGVAQVSTAATTVTITPEEITLAQALQELRTAKPKVKGIIFKELVKSITTTTTISSQQPSKATVQDKGKGKMVESEPVKKFLKKYQIKLDEELAFKLQAEEEEEEKLATSRGTREVDYCREGYTAGVAQVSTAATTIIITPEEITLAQALQELRTAKPKVKRIIFKEPVETTTTTTTTISSQQLSQATIQDKGKGKMVESEPVKNFSKKDQIRLDEKLAFKLQAEEEEEKLIREKAQQVEEANIAWDDIETKIETDYELAQRLQAEEQEELTIVEKATLFQQLLEKRRKHFVAKRAEEKRNRPPTRAQQRSIMCTYLKNMNGWKPKDLKSKSFADIPKLFDKAMKKNAKKQKVDDDQEAAKMKELMKIVPDEEKVAIDAIPLATKPPIIVGWKIIKEGKIGYFQIIRADGSSKRPEEGYERLLWGDLKTMFEPNVEDEVWKMQQVYKGINKARDTVMSDYKDSTVTYIAMSSPFRRFSDIGSPRVDGPPVMPEDPYVYVLAAFQAPPSPDYVSDPEYPPLPDFVPEPVYPEFMPPKDEILPAKEQPLPIAASLAADSPGYVPGSNLEEDPVEDDDKDPEEDPADYPADRGDDGSDEDESSDDDKDDDDVDIEEDKEEEEHLAPVDSTVVAFPADIHPTSDTLSLPSDTKVTRLLAIPTPPPSPLSLWSSPLPQIPSLPLPSILSPLPVLSPLLVSPPPPLAPPPLPVSPTYPLGYRAAMIRLRAEAPSTSHLPPPHIILSHTRADTPPLGTPPSRIPPLLPIPIPTSSLSLHLLSTDRRADRPEVTLPPRKRLCIALGPRYKVGESSSALLLDLLEVLGQTMDEMLVDMSGAPTTDDTDLGRRMTEFATRARQDTDEIYVRLDDEQTERQLMAGRLNMLYKDRHAHARTALLMERESWMRQVAIIELPVADRRRQAQFIEALKLLKALQTQMTAFQRQ</sequence>
<reference evidence="2" key="1">
    <citation type="journal article" date="2022" name="Int. J. Mol. Sci.">
        <title>Draft Genome of Tanacetum Coccineum: Genomic Comparison of Closely Related Tanacetum-Family Plants.</title>
        <authorList>
            <person name="Yamashiro T."/>
            <person name="Shiraishi A."/>
            <person name="Nakayama K."/>
            <person name="Satake H."/>
        </authorList>
    </citation>
    <scope>NUCLEOTIDE SEQUENCE</scope>
</reference>
<feature type="region of interest" description="Disordered" evidence="1">
    <location>
        <begin position="599"/>
        <end position="676"/>
    </location>
</feature>
<dbReference type="Proteomes" id="UP001151760">
    <property type="component" value="Unassembled WGS sequence"/>
</dbReference>
<keyword evidence="3" id="KW-1185">Reference proteome</keyword>
<feature type="compositionally biased region" description="Acidic residues" evidence="1">
    <location>
        <begin position="638"/>
        <end position="664"/>
    </location>
</feature>
<name>A0ABQ4ZWE0_9ASTR</name>
<reference evidence="2" key="2">
    <citation type="submission" date="2022-01" db="EMBL/GenBank/DDBJ databases">
        <authorList>
            <person name="Yamashiro T."/>
            <person name="Shiraishi A."/>
            <person name="Satake H."/>
            <person name="Nakayama K."/>
        </authorList>
    </citation>
    <scope>NUCLEOTIDE SEQUENCE</scope>
</reference>
<evidence type="ECO:0000256" key="1">
    <source>
        <dbReference type="SAM" id="MobiDB-lite"/>
    </source>
</evidence>
<protein>
    <submittedName>
        <fullName evidence="2">Uncharacterized protein</fullName>
    </submittedName>
</protein>
<accession>A0ABQ4ZWE0</accession>
<evidence type="ECO:0000313" key="2">
    <source>
        <dbReference type="EMBL" id="GJS94588.1"/>
    </source>
</evidence>
<dbReference type="EMBL" id="BQNB010011743">
    <property type="protein sequence ID" value="GJS94588.1"/>
    <property type="molecule type" value="Genomic_DNA"/>
</dbReference>
<evidence type="ECO:0000313" key="3">
    <source>
        <dbReference type="Proteomes" id="UP001151760"/>
    </source>
</evidence>
<proteinExistence type="predicted"/>
<feature type="compositionally biased region" description="Acidic residues" evidence="1">
    <location>
        <begin position="611"/>
        <end position="628"/>
    </location>
</feature>